<keyword evidence="5" id="KW-1185">Reference proteome</keyword>
<dbReference type="EMBL" id="JBEOQB010000005">
    <property type="protein sequence ID" value="MEZ0453631.1"/>
    <property type="molecule type" value="Genomic_DNA"/>
</dbReference>
<evidence type="ECO:0000256" key="1">
    <source>
        <dbReference type="ARBA" id="ARBA00022801"/>
    </source>
</evidence>
<name>A0ABV4HJF5_9SPHI</name>
<dbReference type="InterPro" id="IPR051913">
    <property type="entry name" value="GH2_Domain-Containing"/>
</dbReference>
<dbReference type="SUPFAM" id="SSF49785">
    <property type="entry name" value="Galactose-binding domain-like"/>
    <property type="match status" value="1"/>
</dbReference>
<evidence type="ECO:0000313" key="5">
    <source>
        <dbReference type="Proteomes" id="UP001566204"/>
    </source>
</evidence>
<feature type="domain" description="Beta-mannosidase-like galactose-binding" evidence="3">
    <location>
        <begin position="100"/>
        <end position="160"/>
    </location>
</feature>
<dbReference type="RefSeq" id="WP_370483255.1">
    <property type="nucleotide sequence ID" value="NZ_JBEOQA010000002.1"/>
</dbReference>
<proteinExistence type="predicted"/>
<organism evidence="4 5">
    <name type="scientific">Sphingobacterium thalpophilum</name>
    <dbReference type="NCBI Taxonomy" id="259"/>
    <lineage>
        <taxon>Bacteria</taxon>
        <taxon>Pseudomonadati</taxon>
        <taxon>Bacteroidota</taxon>
        <taxon>Sphingobacteriia</taxon>
        <taxon>Sphingobacteriales</taxon>
        <taxon>Sphingobacteriaceae</taxon>
        <taxon>Sphingobacterium</taxon>
    </lineage>
</organism>
<dbReference type="InterPro" id="IPR008979">
    <property type="entry name" value="Galactose-bd-like_sf"/>
</dbReference>
<protein>
    <submittedName>
        <fullName evidence="4">Sugar-binding domain-containing protein</fullName>
    </submittedName>
</protein>
<feature type="signal peptide" evidence="2">
    <location>
        <begin position="1"/>
        <end position="24"/>
    </location>
</feature>
<dbReference type="InterPro" id="IPR054593">
    <property type="entry name" value="Beta-mannosidase-like_N2"/>
</dbReference>
<evidence type="ECO:0000256" key="2">
    <source>
        <dbReference type="SAM" id="SignalP"/>
    </source>
</evidence>
<dbReference type="Proteomes" id="UP001566204">
    <property type="component" value="Unassembled WGS sequence"/>
</dbReference>
<dbReference type="PANTHER" id="PTHR42732:SF2">
    <property type="entry name" value="BETA-MANNOSIDASE"/>
    <property type="match status" value="1"/>
</dbReference>
<reference evidence="4 5" key="1">
    <citation type="submission" date="2024-06" db="EMBL/GenBank/DDBJ databases">
        <title>Soil Sphingobacterium thalpophilum.</title>
        <authorList>
            <person name="Yang J."/>
            <person name="Li J."/>
        </authorList>
    </citation>
    <scope>NUCLEOTIDE SEQUENCE [LARGE SCALE GENOMIC DNA]</scope>
    <source>
        <strain evidence="4 5">22g91tb</strain>
    </source>
</reference>
<dbReference type="PANTHER" id="PTHR42732">
    <property type="entry name" value="BETA-GALACTOSIDASE"/>
    <property type="match status" value="1"/>
</dbReference>
<gene>
    <name evidence="4" type="ORF">ABTW24_18725</name>
</gene>
<keyword evidence="1" id="KW-0378">Hydrolase</keyword>
<evidence type="ECO:0000313" key="4">
    <source>
        <dbReference type="EMBL" id="MEZ0453631.1"/>
    </source>
</evidence>
<comment type="caution">
    <text evidence="4">The sequence shown here is derived from an EMBL/GenBank/DDBJ whole genome shotgun (WGS) entry which is preliminary data.</text>
</comment>
<dbReference type="Gene3D" id="2.60.120.260">
    <property type="entry name" value="Galactose-binding domain-like"/>
    <property type="match status" value="1"/>
</dbReference>
<dbReference type="Pfam" id="PF22666">
    <property type="entry name" value="Glyco_hydro_2_N2"/>
    <property type="match status" value="1"/>
</dbReference>
<evidence type="ECO:0000259" key="3">
    <source>
        <dbReference type="Pfam" id="PF22666"/>
    </source>
</evidence>
<feature type="chain" id="PRO_5046829670" evidence="2">
    <location>
        <begin position="25"/>
        <end position="168"/>
    </location>
</feature>
<keyword evidence="2" id="KW-0732">Signal</keyword>
<accession>A0ABV4HJF5</accession>
<sequence>MNKTIDKIKITLLWLQIFPILLHAQSAMTNIEGRQSTSLNGIWNIIIDPFDAGSGNWAAYYKDRKPTNDSDFVEYAFEGGPQLYVPGDFNSQLPDLKYYESSIWYKRTFSIQTTANNRFFLHFGAVNYRAEIYLNGAKIGEHEGGFTPFQFEVTDQLKNGGQQPDCKS</sequence>